<feature type="region of interest" description="Disordered" evidence="1">
    <location>
        <begin position="474"/>
        <end position="511"/>
    </location>
</feature>
<proteinExistence type="predicted"/>
<reference evidence="2" key="1">
    <citation type="submission" date="2023-01" db="EMBL/GenBank/DDBJ databases">
        <title>The chitinases involved in constricting ring structure development in the nematode-trapping fungus Drechslerella dactyloides.</title>
        <authorList>
            <person name="Wang R."/>
            <person name="Zhang L."/>
            <person name="Tang P."/>
            <person name="Li S."/>
            <person name="Liang L."/>
        </authorList>
    </citation>
    <scope>NUCLEOTIDE SEQUENCE</scope>
    <source>
        <strain evidence="2">YMF1.00031</strain>
    </source>
</reference>
<protein>
    <submittedName>
        <fullName evidence="2">Uncharacterized protein</fullName>
    </submittedName>
</protein>
<feature type="compositionally biased region" description="Low complexity" evidence="1">
    <location>
        <begin position="487"/>
        <end position="506"/>
    </location>
</feature>
<keyword evidence="3" id="KW-1185">Reference proteome</keyword>
<evidence type="ECO:0000256" key="1">
    <source>
        <dbReference type="SAM" id="MobiDB-lite"/>
    </source>
</evidence>
<feature type="region of interest" description="Disordered" evidence="1">
    <location>
        <begin position="1"/>
        <end position="60"/>
    </location>
</feature>
<feature type="region of interest" description="Disordered" evidence="1">
    <location>
        <begin position="103"/>
        <end position="145"/>
    </location>
</feature>
<feature type="region of interest" description="Disordered" evidence="1">
    <location>
        <begin position="204"/>
        <end position="277"/>
    </location>
</feature>
<evidence type="ECO:0000313" key="2">
    <source>
        <dbReference type="EMBL" id="KAJ6256047.1"/>
    </source>
</evidence>
<feature type="compositionally biased region" description="Basic and acidic residues" evidence="1">
    <location>
        <begin position="240"/>
        <end position="250"/>
    </location>
</feature>
<organism evidence="2 3">
    <name type="scientific">Drechslerella dactyloides</name>
    <name type="common">Nematode-trapping fungus</name>
    <name type="synonym">Arthrobotrys dactyloides</name>
    <dbReference type="NCBI Taxonomy" id="74499"/>
    <lineage>
        <taxon>Eukaryota</taxon>
        <taxon>Fungi</taxon>
        <taxon>Dikarya</taxon>
        <taxon>Ascomycota</taxon>
        <taxon>Pezizomycotina</taxon>
        <taxon>Orbiliomycetes</taxon>
        <taxon>Orbiliales</taxon>
        <taxon>Orbiliaceae</taxon>
        <taxon>Drechslerella</taxon>
    </lineage>
</organism>
<evidence type="ECO:0000313" key="3">
    <source>
        <dbReference type="Proteomes" id="UP001221413"/>
    </source>
</evidence>
<feature type="compositionally biased region" description="Polar residues" evidence="1">
    <location>
        <begin position="539"/>
        <end position="565"/>
    </location>
</feature>
<accession>A0AAD6ITC1</accession>
<dbReference type="AlphaFoldDB" id="A0AAD6ITC1"/>
<sequence>MDDDALSRPSSPAVKIAAQTPRPPTTRLTRSRRQKRSSLSSLEGQRSYLPGSLVPHRHPATKRRIRAHRLTWQEFVLEGFGPTVSLASLVSWQDMLCYSPPPPLGFDGPGTPPESQEAFGETSQQNAREGPLDRTAVEPSNDSADEGALILKAPRKHWRIGKSSKLAPFRKPRAEVNIEEKRPTVPSKVFGAWASRAKRFFHLKRKKSSNRRDIPELLPVNQRDHEEGSASSSSSTSPDPRQRLLKKDVPSKITVRKPSYRPDLPSVASSASSSSLSRTTPAVNWSYFTPPDQVSSANGLQVPPNFPQSAPTPSTVTKEDGQKIPFMSPLIRHHSHTQLNETDEEGAEILDYAMTAQRKSVPDSTKSHETLWRRSISSPSISSSYTSLSMLAGASSRQSSIWDYRGSATAIPRGSVASIGDVKRALRANLTGNMPPQPSMKEGTGIPSVESSFPEQIKNKLMHTHLHEIFSSSRRLNPFHADQDAGPSAEPETSTRPSTSGTTTPTQDGRRLSIVKKDHMDIYNHPYFAVAPGEKHKSLSSVSFGATPGTTPRRSTMDSTASYTTALDGMDDPAADASFSSF</sequence>
<feature type="compositionally biased region" description="Low complexity" evidence="1">
    <location>
        <begin position="266"/>
        <end position="277"/>
    </location>
</feature>
<name>A0AAD6ITC1_DREDA</name>
<feature type="region of interest" description="Disordered" evidence="1">
    <location>
        <begin position="539"/>
        <end position="582"/>
    </location>
</feature>
<feature type="region of interest" description="Disordered" evidence="1">
    <location>
        <begin position="431"/>
        <end position="450"/>
    </location>
</feature>
<dbReference type="Proteomes" id="UP001221413">
    <property type="component" value="Unassembled WGS sequence"/>
</dbReference>
<comment type="caution">
    <text evidence="2">The sequence shown here is derived from an EMBL/GenBank/DDBJ whole genome shotgun (WGS) entry which is preliminary data.</text>
</comment>
<dbReference type="EMBL" id="JAQGDS010000015">
    <property type="protein sequence ID" value="KAJ6256047.1"/>
    <property type="molecule type" value="Genomic_DNA"/>
</dbReference>
<gene>
    <name evidence="2" type="ORF">Dda_9139</name>
</gene>